<gene>
    <name evidence="1" type="ORF">RSSM_05540</name>
</gene>
<evidence type="ECO:0000313" key="2">
    <source>
        <dbReference type="Proteomes" id="UP000011885"/>
    </source>
</evidence>
<keyword evidence="2" id="KW-1185">Reference proteome</keyword>
<dbReference type="EMBL" id="ANOH01000389">
    <property type="protein sequence ID" value="EMI53026.1"/>
    <property type="molecule type" value="Genomic_DNA"/>
</dbReference>
<dbReference type="Proteomes" id="UP000011885">
    <property type="component" value="Unassembled WGS sequence"/>
</dbReference>
<dbReference type="RefSeq" id="WP_008686534.1">
    <property type="nucleotide sequence ID" value="NZ_ANOH01000389.1"/>
</dbReference>
<proteinExistence type="predicted"/>
<dbReference type="AlphaFoldDB" id="M5U589"/>
<accession>M5U589</accession>
<dbReference type="OrthoDB" id="9957409at2"/>
<organism evidence="1 2">
    <name type="scientific">Rhodopirellula sallentina SM41</name>
    <dbReference type="NCBI Taxonomy" id="1263870"/>
    <lineage>
        <taxon>Bacteria</taxon>
        <taxon>Pseudomonadati</taxon>
        <taxon>Planctomycetota</taxon>
        <taxon>Planctomycetia</taxon>
        <taxon>Pirellulales</taxon>
        <taxon>Pirellulaceae</taxon>
        <taxon>Rhodopirellula</taxon>
    </lineage>
</organism>
<reference evidence="1 2" key="1">
    <citation type="journal article" date="2013" name="Mar. Genomics">
        <title>Expression of sulfatases in Rhodopirellula baltica and the diversity of sulfatases in the genus Rhodopirellula.</title>
        <authorList>
            <person name="Wegner C.E."/>
            <person name="Richter-Heitmann T."/>
            <person name="Klindworth A."/>
            <person name="Klockow C."/>
            <person name="Richter M."/>
            <person name="Achstetter T."/>
            <person name="Glockner F.O."/>
            <person name="Harder J."/>
        </authorList>
    </citation>
    <scope>NUCLEOTIDE SEQUENCE [LARGE SCALE GENOMIC DNA]</scope>
    <source>
        <strain evidence="1 2">SM41</strain>
    </source>
</reference>
<sequence>MASWIAKHIERAVSQTADGFGDWCVNLQSTADADRWAQITWEHINLAYPSADDPASALASLPGVPLLDIASWEPNTFVTFSHGADGSMPALADFMAAYFVHVLRLTDAESDWNVSEEAL</sequence>
<dbReference type="PATRIC" id="fig|1263870.3.peg.5865"/>
<evidence type="ECO:0000313" key="1">
    <source>
        <dbReference type="EMBL" id="EMI53026.1"/>
    </source>
</evidence>
<name>M5U589_9BACT</name>
<protein>
    <submittedName>
        <fullName evidence="1">Uncharacterized protein</fullName>
    </submittedName>
</protein>
<comment type="caution">
    <text evidence="1">The sequence shown here is derived from an EMBL/GenBank/DDBJ whole genome shotgun (WGS) entry which is preliminary data.</text>
</comment>